<feature type="signal peptide" evidence="1">
    <location>
        <begin position="1"/>
        <end position="19"/>
    </location>
</feature>
<evidence type="ECO:0000256" key="1">
    <source>
        <dbReference type="SAM" id="SignalP"/>
    </source>
</evidence>
<name>A0A2P5C8M8_PARAD</name>
<dbReference type="AlphaFoldDB" id="A0A2P5C8M8"/>
<keyword evidence="1" id="KW-0732">Signal</keyword>
<dbReference type="EMBL" id="JXTB01000159">
    <property type="protein sequence ID" value="PON57430.1"/>
    <property type="molecule type" value="Genomic_DNA"/>
</dbReference>
<sequence>MELLFLAAFSALIAPFWHSRLTIFEYKVGITYEQNGLVGFFRIWTSESEKVRNFEAYFGEFDCV</sequence>
<comment type="caution">
    <text evidence="2">The sequence shown here is derived from an EMBL/GenBank/DDBJ whole genome shotgun (WGS) entry which is preliminary data.</text>
</comment>
<reference evidence="3" key="1">
    <citation type="submission" date="2016-06" db="EMBL/GenBank/DDBJ databases">
        <title>Parallel loss of symbiosis genes in relatives of nitrogen-fixing non-legume Parasponia.</title>
        <authorList>
            <person name="Van Velzen R."/>
            <person name="Holmer R."/>
            <person name="Bu F."/>
            <person name="Rutten L."/>
            <person name="Van Zeijl A."/>
            <person name="Liu W."/>
            <person name="Santuari L."/>
            <person name="Cao Q."/>
            <person name="Sharma T."/>
            <person name="Shen D."/>
            <person name="Roswanjaya Y."/>
            <person name="Wardhani T."/>
            <person name="Kalhor M.S."/>
            <person name="Jansen J."/>
            <person name="Van den Hoogen J."/>
            <person name="Gungor B."/>
            <person name="Hartog M."/>
            <person name="Hontelez J."/>
            <person name="Verver J."/>
            <person name="Yang W.-C."/>
            <person name="Schijlen E."/>
            <person name="Repin R."/>
            <person name="Schilthuizen M."/>
            <person name="Schranz E."/>
            <person name="Heidstra R."/>
            <person name="Miyata K."/>
            <person name="Fedorova E."/>
            <person name="Kohlen W."/>
            <person name="Bisseling T."/>
            <person name="Smit S."/>
            <person name="Geurts R."/>
        </authorList>
    </citation>
    <scope>NUCLEOTIDE SEQUENCE [LARGE SCALE GENOMIC DNA]</scope>
    <source>
        <strain evidence="3">cv. WU1-14</strain>
    </source>
</reference>
<organism evidence="2 3">
    <name type="scientific">Parasponia andersonii</name>
    <name type="common">Sponia andersonii</name>
    <dbReference type="NCBI Taxonomy" id="3476"/>
    <lineage>
        <taxon>Eukaryota</taxon>
        <taxon>Viridiplantae</taxon>
        <taxon>Streptophyta</taxon>
        <taxon>Embryophyta</taxon>
        <taxon>Tracheophyta</taxon>
        <taxon>Spermatophyta</taxon>
        <taxon>Magnoliopsida</taxon>
        <taxon>eudicotyledons</taxon>
        <taxon>Gunneridae</taxon>
        <taxon>Pentapetalae</taxon>
        <taxon>rosids</taxon>
        <taxon>fabids</taxon>
        <taxon>Rosales</taxon>
        <taxon>Cannabaceae</taxon>
        <taxon>Parasponia</taxon>
    </lineage>
</organism>
<evidence type="ECO:0000313" key="2">
    <source>
        <dbReference type="EMBL" id="PON57430.1"/>
    </source>
</evidence>
<gene>
    <name evidence="2" type="ORF">PanWU01x14_173360</name>
</gene>
<proteinExistence type="predicted"/>
<feature type="chain" id="PRO_5015133613" evidence="1">
    <location>
        <begin position="20"/>
        <end position="64"/>
    </location>
</feature>
<protein>
    <submittedName>
        <fullName evidence="2">Uncharacterized protein</fullName>
    </submittedName>
</protein>
<keyword evidence="3" id="KW-1185">Reference proteome</keyword>
<evidence type="ECO:0000313" key="3">
    <source>
        <dbReference type="Proteomes" id="UP000237105"/>
    </source>
</evidence>
<accession>A0A2P5C8M8</accession>
<dbReference type="Proteomes" id="UP000237105">
    <property type="component" value="Unassembled WGS sequence"/>
</dbReference>